<dbReference type="AlphaFoldDB" id="A0A1H3WIH1"/>
<name>A0A1H3WIH1_9FLAO</name>
<proteinExistence type="predicted"/>
<dbReference type="SUPFAM" id="SSF52141">
    <property type="entry name" value="Uracil-DNA glycosylase-like"/>
    <property type="match status" value="1"/>
</dbReference>
<feature type="domain" description="Uracil-DNA glycosylase-like" evidence="1">
    <location>
        <begin position="47"/>
        <end position="220"/>
    </location>
</feature>
<accession>A0A1H3WIH1</accession>
<dbReference type="InterPro" id="IPR032579">
    <property type="entry name" value="Phe_SMUG2-like"/>
</dbReference>
<reference evidence="2 3" key="1">
    <citation type="submission" date="2016-10" db="EMBL/GenBank/DDBJ databases">
        <authorList>
            <person name="de Groot N.N."/>
        </authorList>
    </citation>
    <scope>NUCLEOTIDE SEQUENCE [LARGE SCALE GENOMIC DNA]</scope>
    <source>
        <strain evidence="2 3">DSM 23581</strain>
    </source>
</reference>
<dbReference type="InterPro" id="IPR005122">
    <property type="entry name" value="Uracil-DNA_glycosylase-like"/>
</dbReference>
<evidence type="ECO:0000259" key="1">
    <source>
        <dbReference type="Pfam" id="PF03167"/>
    </source>
</evidence>
<dbReference type="CDD" id="cd19375">
    <property type="entry name" value="UDG-F3-like_SMUG2"/>
    <property type="match status" value="1"/>
</dbReference>
<dbReference type="RefSeq" id="WP_093238844.1">
    <property type="nucleotide sequence ID" value="NZ_FNQF01000002.1"/>
</dbReference>
<evidence type="ECO:0000313" key="2">
    <source>
        <dbReference type="EMBL" id="SDZ86740.1"/>
    </source>
</evidence>
<gene>
    <name evidence="2" type="ORF">SAMN05421540_10210</name>
</gene>
<organism evidence="2 3">
    <name type="scientific">Psychroflexus halocasei</name>
    <dbReference type="NCBI Taxonomy" id="908615"/>
    <lineage>
        <taxon>Bacteria</taxon>
        <taxon>Pseudomonadati</taxon>
        <taxon>Bacteroidota</taxon>
        <taxon>Flavobacteriia</taxon>
        <taxon>Flavobacteriales</taxon>
        <taxon>Flavobacteriaceae</taxon>
        <taxon>Psychroflexus</taxon>
    </lineage>
</organism>
<evidence type="ECO:0000313" key="3">
    <source>
        <dbReference type="Proteomes" id="UP000198820"/>
    </source>
</evidence>
<protein>
    <recommendedName>
        <fullName evidence="1">Uracil-DNA glycosylase-like domain-containing protein</fullName>
    </recommendedName>
</protein>
<sequence length="231" mass="27288">MKTFAENIINYYKQLQLEEDLGNDIQQINPYQNNPLIEKTVKKFYTKYFNDNRKRQLIIGINPGRLGVGVTGIPFTDTKRLEEDCGIKIPNIKSHEPSSIFVYQMIEKYGGAKKFYQDFYVNSVCPVGFIRKNKKENWVNCNYYDFDWLFEKLENFIVTQLKEQIAFGIDRSTCFVLGKKNAKYLERINAKEKLFDKIIVFNHPRYIVQYKSKQSDFFAENYALALQQKAN</sequence>
<keyword evidence="3" id="KW-1185">Reference proteome</keyword>
<dbReference type="STRING" id="908615.SAMN05421540_10210"/>
<dbReference type="EMBL" id="FNQF01000002">
    <property type="protein sequence ID" value="SDZ86740.1"/>
    <property type="molecule type" value="Genomic_DNA"/>
</dbReference>
<dbReference type="Gene3D" id="3.40.470.10">
    <property type="entry name" value="Uracil-DNA glycosylase-like domain"/>
    <property type="match status" value="1"/>
</dbReference>
<dbReference type="InterPro" id="IPR036895">
    <property type="entry name" value="Uracil-DNA_glycosylase-like_sf"/>
</dbReference>
<dbReference type="Proteomes" id="UP000198820">
    <property type="component" value="Unassembled WGS sequence"/>
</dbReference>
<dbReference type="Pfam" id="PF03167">
    <property type="entry name" value="UDG"/>
    <property type="match status" value="1"/>
</dbReference>